<dbReference type="InterPro" id="IPR035940">
    <property type="entry name" value="CAP_sf"/>
</dbReference>
<evidence type="ECO:0000259" key="2">
    <source>
        <dbReference type="Pfam" id="PF00188"/>
    </source>
</evidence>
<feature type="domain" description="SCP" evidence="2">
    <location>
        <begin position="62"/>
        <end position="173"/>
    </location>
</feature>
<evidence type="ECO:0000313" key="3">
    <source>
        <dbReference type="EMBL" id="CAI6289943.1"/>
    </source>
</evidence>
<comment type="caution">
    <text evidence="3">The sequence shown here is derived from an EMBL/GenBank/DDBJ whole genome shotgun (WGS) entry which is preliminary data.</text>
</comment>
<gene>
    <name evidence="3" type="ORF">PDIGIT_LOCUS2416</name>
</gene>
<feature type="chain" id="PRO_5040925381" description="SCP domain-containing protein" evidence="1">
    <location>
        <begin position="21"/>
        <end position="182"/>
    </location>
</feature>
<keyword evidence="1" id="KW-0732">Signal</keyword>
<sequence>MHVISILIPTLLSVSAQAAALPSTQQTLIAPITLSLTSPPLDLRPLPDDPLAALATDYLPIINKWRNRLGKSSLTLSTQLQSNAQKTVNDGNGQMIHQLNPGTRAQVLAQSSPEQFENAFVGGWLCEVPNVPGLGSEVCSVWGKGWNYAGQTGHAEICSSEKYSHVGCAVYMNIWACDFGVA</sequence>
<dbReference type="SUPFAM" id="SSF55797">
    <property type="entry name" value="PR-1-like"/>
    <property type="match status" value="1"/>
</dbReference>
<evidence type="ECO:0000313" key="4">
    <source>
        <dbReference type="Proteomes" id="UP001152607"/>
    </source>
</evidence>
<organism evidence="3 4">
    <name type="scientific">Periconia digitata</name>
    <dbReference type="NCBI Taxonomy" id="1303443"/>
    <lineage>
        <taxon>Eukaryota</taxon>
        <taxon>Fungi</taxon>
        <taxon>Dikarya</taxon>
        <taxon>Ascomycota</taxon>
        <taxon>Pezizomycotina</taxon>
        <taxon>Dothideomycetes</taxon>
        <taxon>Pleosporomycetidae</taxon>
        <taxon>Pleosporales</taxon>
        <taxon>Massarineae</taxon>
        <taxon>Periconiaceae</taxon>
        <taxon>Periconia</taxon>
    </lineage>
</organism>
<reference evidence="3" key="1">
    <citation type="submission" date="2023-01" db="EMBL/GenBank/DDBJ databases">
        <authorList>
            <person name="Van Ghelder C."/>
            <person name="Rancurel C."/>
        </authorList>
    </citation>
    <scope>NUCLEOTIDE SEQUENCE</scope>
    <source>
        <strain evidence="3">CNCM I-4278</strain>
    </source>
</reference>
<dbReference type="Proteomes" id="UP001152607">
    <property type="component" value="Unassembled WGS sequence"/>
</dbReference>
<dbReference type="AlphaFoldDB" id="A0A9W4U4R2"/>
<name>A0A9W4U4R2_9PLEO</name>
<evidence type="ECO:0000256" key="1">
    <source>
        <dbReference type="SAM" id="SignalP"/>
    </source>
</evidence>
<proteinExistence type="predicted"/>
<dbReference type="InterPro" id="IPR014044">
    <property type="entry name" value="CAP_dom"/>
</dbReference>
<keyword evidence="4" id="KW-1185">Reference proteome</keyword>
<dbReference type="Pfam" id="PF00188">
    <property type="entry name" value="CAP"/>
    <property type="match status" value="1"/>
</dbReference>
<dbReference type="EMBL" id="CAOQHR010000002">
    <property type="protein sequence ID" value="CAI6289943.1"/>
    <property type="molecule type" value="Genomic_DNA"/>
</dbReference>
<accession>A0A9W4U4R2</accession>
<dbReference type="Gene3D" id="3.40.33.10">
    <property type="entry name" value="CAP"/>
    <property type="match status" value="1"/>
</dbReference>
<protein>
    <recommendedName>
        <fullName evidence="2">SCP domain-containing protein</fullName>
    </recommendedName>
</protein>
<feature type="signal peptide" evidence="1">
    <location>
        <begin position="1"/>
        <end position="20"/>
    </location>
</feature>
<dbReference type="OrthoDB" id="5350391at2759"/>